<dbReference type="EMBL" id="AOJI01000002">
    <property type="protein sequence ID" value="EMA70770.1"/>
    <property type="molecule type" value="Genomic_DNA"/>
</dbReference>
<dbReference type="PANTHER" id="PTHR34236">
    <property type="entry name" value="DIMETHYL SULFOXIDE REDUCTASE TRANSCRIPTIONAL ACTIVATOR"/>
    <property type="match status" value="1"/>
</dbReference>
<evidence type="ECO:0000256" key="1">
    <source>
        <dbReference type="ARBA" id="ARBA00023015"/>
    </source>
</evidence>
<keyword evidence="1" id="KW-0805">Transcription regulation</keyword>
<protein>
    <submittedName>
        <fullName evidence="4">Response regulator receiver protein</fullName>
    </submittedName>
</protein>
<dbReference type="Gene3D" id="1.10.10.10">
    <property type="entry name" value="Winged helix-like DNA-binding domain superfamily/Winged helix DNA-binding domain"/>
    <property type="match status" value="1"/>
</dbReference>
<dbReference type="InterPro" id="IPR007050">
    <property type="entry name" value="HTH_bacterioopsin"/>
</dbReference>
<organism evidence="4 5">
    <name type="scientific">Halorubrum aidingense JCM 13560</name>
    <dbReference type="NCBI Taxonomy" id="1230454"/>
    <lineage>
        <taxon>Archaea</taxon>
        <taxon>Methanobacteriati</taxon>
        <taxon>Methanobacteriota</taxon>
        <taxon>Stenosarchaea group</taxon>
        <taxon>Halobacteria</taxon>
        <taxon>Halobacteriales</taxon>
        <taxon>Haloferacaceae</taxon>
        <taxon>Halorubrum</taxon>
    </lineage>
</organism>
<dbReference type="InterPro" id="IPR036388">
    <property type="entry name" value="WH-like_DNA-bd_sf"/>
</dbReference>
<evidence type="ECO:0000259" key="3">
    <source>
        <dbReference type="Pfam" id="PF04967"/>
    </source>
</evidence>
<evidence type="ECO:0000313" key="5">
    <source>
        <dbReference type="Proteomes" id="UP000011575"/>
    </source>
</evidence>
<dbReference type="STRING" id="1230454.C461_00737"/>
<dbReference type="PANTHER" id="PTHR34236:SF1">
    <property type="entry name" value="DIMETHYL SULFOXIDE REDUCTASE TRANSCRIPTIONAL ACTIVATOR"/>
    <property type="match status" value="1"/>
</dbReference>
<evidence type="ECO:0000313" key="4">
    <source>
        <dbReference type="EMBL" id="EMA70770.1"/>
    </source>
</evidence>
<dbReference type="RefSeq" id="WP_007997724.1">
    <property type="nucleotide sequence ID" value="NZ_AOJI01000002.1"/>
</dbReference>
<dbReference type="AlphaFoldDB" id="M0PPG0"/>
<keyword evidence="2" id="KW-0804">Transcription</keyword>
<dbReference type="Proteomes" id="UP000011575">
    <property type="component" value="Unassembled WGS sequence"/>
</dbReference>
<gene>
    <name evidence="4" type="ORF">C461_00737</name>
</gene>
<comment type="caution">
    <text evidence="4">The sequence shown here is derived from an EMBL/GenBank/DDBJ whole genome shotgun (WGS) entry which is preliminary data.</text>
</comment>
<name>M0PPG0_9EURY</name>
<reference evidence="4 5" key="1">
    <citation type="journal article" date="2014" name="PLoS Genet.">
        <title>Phylogenetically driven sequencing of extremely halophilic archaea reveals strategies for static and dynamic osmo-response.</title>
        <authorList>
            <person name="Becker E.A."/>
            <person name="Seitzer P.M."/>
            <person name="Tritt A."/>
            <person name="Larsen D."/>
            <person name="Krusor M."/>
            <person name="Yao A.I."/>
            <person name="Wu D."/>
            <person name="Madern D."/>
            <person name="Eisen J.A."/>
            <person name="Darling A.E."/>
            <person name="Facciotti M.T."/>
        </authorList>
    </citation>
    <scope>NUCLEOTIDE SEQUENCE [LARGE SCALE GENOMIC DNA]</scope>
    <source>
        <strain evidence="4 5">JCM 13560</strain>
    </source>
</reference>
<dbReference type="Pfam" id="PF04967">
    <property type="entry name" value="HTH_10"/>
    <property type="match status" value="1"/>
</dbReference>
<keyword evidence="5" id="KW-1185">Reference proteome</keyword>
<dbReference type="PATRIC" id="fig|1230454.4.peg.154"/>
<proteinExistence type="predicted"/>
<feature type="domain" description="HTH bat-type" evidence="3">
    <location>
        <begin position="21"/>
        <end position="72"/>
    </location>
</feature>
<sequence>MTTLWTTDESATSNVEVVDGLTDRQRPVLELAVEAGYFERPRHTNTGELADALDISRATFTQHLRAARRTVFVAEVHR</sequence>
<accession>M0PPG0</accession>
<evidence type="ECO:0000256" key="2">
    <source>
        <dbReference type="ARBA" id="ARBA00023163"/>
    </source>
</evidence>